<accession>A0A859FCN3</accession>
<proteinExistence type="predicted"/>
<dbReference type="EMBL" id="CP041372">
    <property type="protein sequence ID" value="QKS70690.1"/>
    <property type="molecule type" value="Genomic_DNA"/>
</dbReference>
<dbReference type="KEGG" id="psua:FLK61_28540"/>
<gene>
    <name evidence="1" type="ORF">FLK61_28540</name>
</gene>
<name>A0A859FCN3_9BACI</name>
<evidence type="ECO:0008006" key="3">
    <source>
        <dbReference type="Google" id="ProtNLM"/>
    </source>
</evidence>
<evidence type="ECO:0000313" key="2">
    <source>
        <dbReference type="Proteomes" id="UP000318138"/>
    </source>
</evidence>
<evidence type="ECO:0000313" key="1">
    <source>
        <dbReference type="EMBL" id="QKS70690.1"/>
    </source>
</evidence>
<protein>
    <recommendedName>
        <fullName evidence="3">YokE-like PH domain-containing protein</fullName>
    </recommendedName>
</protein>
<sequence length="102" mass="12345">MEPIATLPYFKVQREMSSIEMKNVEYERKLYLFEDRLLTKHREFPTEQIFDMSHREMSGEDSILYLHTSRGVYSYTIKDDPTTFIQAFKRLEKQILEEKAKE</sequence>
<keyword evidence="2" id="KW-1185">Reference proteome</keyword>
<organism evidence="1 2">
    <name type="scientific">Paenalkalicoccus suaedae</name>
    <dbReference type="NCBI Taxonomy" id="2592382"/>
    <lineage>
        <taxon>Bacteria</taxon>
        <taxon>Bacillati</taxon>
        <taxon>Bacillota</taxon>
        <taxon>Bacilli</taxon>
        <taxon>Bacillales</taxon>
        <taxon>Bacillaceae</taxon>
        <taxon>Paenalkalicoccus</taxon>
    </lineage>
</organism>
<reference evidence="2" key="1">
    <citation type="submission" date="2019-07" db="EMBL/GenBank/DDBJ databases">
        <title>Bacillus alkalisoli sp. nov. isolated from saline soil.</title>
        <authorList>
            <person name="Sun J.-Q."/>
            <person name="Xu L."/>
        </authorList>
    </citation>
    <scope>NUCLEOTIDE SEQUENCE [LARGE SCALE GENOMIC DNA]</scope>
    <source>
        <strain evidence="2">M4U3P1</strain>
    </source>
</reference>
<dbReference type="AlphaFoldDB" id="A0A859FCN3"/>
<dbReference type="RefSeq" id="WP_176008726.1">
    <property type="nucleotide sequence ID" value="NZ_CP041372.2"/>
</dbReference>
<dbReference type="Proteomes" id="UP000318138">
    <property type="component" value="Chromosome"/>
</dbReference>